<accession>A0ABD7GFX9</accession>
<dbReference type="EMBL" id="PPUQ01000024">
    <property type="protein sequence ID" value="RDC35085.1"/>
    <property type="molecule type" value="Genomic_DNA"/>
</dbReference>
<reference evidence="2 3" key="1">
    <citation type="journal article" date="2018" name="Elife">
        <title>Discovery and characterization of a prevalent human gut bacterial enzyme sufficient for the inactivation of a family of plant toxins.</title>
        <authorList>
            <person name="Koppel N."/>
            <person name="Bisanz J.E."/>
            <person name="Pandelia M.E."/>
            <person name="Turnbaugh P.J."/>
            <person name="Balskus E.P."/>
        </authorList>
    </citation>
    <scope>NUCLEOTIDE SEQUENCE [LARGE SCALE GENOMIC DNA]</scope>
    <source>
        <strain evidence="2 3">16A</strain>
    </source>
</reference>
<proteinExistence type="predicted"/>
<protein>
    <submittedName>
        <fullName evidence="2">HEPN domain-containing protein</fullName>
    </submittedName>
</protein>
<organism evidence="2 3">
    <name type="scientific">Eggerthella lenta</name>
    <name type="common">Eubacterium lentum</name>
    <dbReference type="NCBI Taxonomy" id="84112"/>
    <lineage>
        <taxon>Bacteria</taxon>
        <taxon>Bacillati</taxon>
        <taxon>Actinomycetota</taxon>
        <taxon>Coriobacteriia</taxon>
        <taxon>Eggerthellales</taxon>
        <taxon>Eggerthellaceae</taxon>
        <taxon>Eggerthella</taxon>
    </lineage>
</organism>
<dbReference type="Gene3D" id="1.20.120.330">
    <property type="entry name" value="Nucleotidyltransferases domain 2"/>
    <property type="match status" value="1"/>
</dbReference>
<evidence type="ECO:0000259" key="1">
    <source>
        <dbReference type="Pfam" id="PF05168"/>
    </source>
</evidence>
<dbReference type="RefSeq" id="WP_015760609.1">
    <property type="nucleotide sequence ID" value="NZ_CABMOO010000023.1"/>
</dbReference>
<evidence type="ECO:0000313" key="2">
    <source>
        <dbReference type="EMBL" id="RDC35085.1"/>
    </source>
</evidence>
<comment type="caution">
    <text evidence="2">The sequence shown here is derived from an EMBL/GenBank/DDBJ whole genome shotgun (WGS) entry which is preliminary data.</text>
</comment>
<dbReference type="Proteomes" id="UP000253915">
    <property type="component" value="Unassembled WGS sequence"/>
</dbReference>
<dbReference type="GeneID" id="69510350"/>
<dbReference type="AlphaFoldDB" id="A0ABD7GFX9"/>
<gene>
    <name evidence="2" type="ORF">C1853_13360</name>
</gene>
<feature type="domain" description="HEPN" evidence="1">
    <location>
        <begin position="92"/>
        <end position="197"/>
    </location>
</feature>
<name>A0ABD7GFX9_EGGLN</name>
<sequence>MGSIFTEHVFPRYVGRQVMKPQMNGFNDPTLRDFSLLDSSVLMKEKLKGEMFEEEFIRSFLNAAKELAAAGRRAIDRPGMYVMLKHSYAIPVLFLTRHCMELAIKRVIRKCGVEPKREHSLTKLWSSLLSRFPGQRCREDNRAIKNMGAFVEAVADIDDNGISLRYPQDSSGRLTQDRPLFVNDEEVASYLEKFVEQLELIDFDMIHRDVK</sequence>
<dbReference type="SUPFAM" id="SSF81593">
    <property type="entry name" value="Nucleotidyltransferase substrate binding subunit/domain"/>
    <property type="match status" value="1"/>
</dbReference>
<evidence type="ECO:0000313" key="3">
    <source>
        <dbReference type="Proteomes" id="UP000253915"/>
    </source>
</evidence>
<dbReference type="Pfam" id="PF05168">
    <property type="entry name" value="HEPN"/>
    <property type="match status" value="1"/>
</dbReference>
<dbReference type="InterPro" id="IPR007842">
    <property type="entry name" value="HEPN_dom"/>
</dbReference>